<accession>A0AAW1XSV3</accession>
<sequence length="75" mass="7999">MLFPDPRRHAIALIGIAAEIETRVFGDDDGAREDRIRAWICSGTDECGGVSWVIGSGFFTEERSSGPSSANNGVA</sequence>
<keyword evidence="2" id="KW-1185">Reference proteome</keyword>
<organism evidence="1 2">
    <name type="scientific">Rubus argutus</name>
    <name type="common">Southern blackberry</name>
    <dbReference type="NCBI Taxonomy" id="59490"/>
    <lineage>
        <taxon>Eukaryota</taxon>
        <taxon>Viridiplantae</taxon>
        <taxon>Streptophyta</taxon>
        <taxon>Embryophyta</taxon>
        <taxon>Tracheophyta</taxon>
        <taxon>Spermatophyta</taxon>
        <taxon>Magnoliopsida</taxon>
        <taxon>eudicotyledons</taxon>
        <taxon>Gunneridae</taxon>
        <taxon>Pentapetalae</taxon>
        <taxon>rosids</taxon>
        <taxon>fabids</taxon>
        <taxon>Rosales</taxon>
        <taxon>Rosaceae</taxon>
        <taxon>Rosoideae</taxon>
        <taxon>Rosoideae incertae sedis</taxon>
        <taxon>Rubus</taxon>
    </lineage>
</organism>
<evidence type="ECO:0000313" key="2">
    <source>
        <dbReference type="Proteomes" id="UP001457282"/>
    </source>
</evidence>
<reference evidence="1 2" key="1">
    <citation type="journal article" date="2023" name="G3 (Bethesda)">
        <title>A chromosome-length genome assembly and annotation of blackberry (Rubus argutus, cv. 'Hillquist').</title>
        <authorList>
            <person name="Bruna T."/>
            <person name="Aryal R."/>
            <person name="Dudchenko O."/>
            <person name="Sargent D.J."/>
            <person name="Mead D."/>
            <person name="Buti M."/>
            <person name="Cavallini A."/>
            <person name="Hytonen T."/>
            <person name="Andres J."/>
            <person name="Pham M."/>
            <person name="Weisz D."/>
            <person name="Mascagni F."/>
            <person name="Usai G."/>
            <person name="Natali L."/>
            <person name="Bassil N."/>
            <person name="Fernandez G.E."/>
            <person name="Lomsadze A."/>
            <person name="Armour M."/>
            <person name="Olukolu B."/>
            <person name="Poorten T."/>
            <person name="Britton C."/>
            <person name="Davik J."/>
            <person name="Ashrafi H."/>
            <person name="Aiden E.L."/>
            <person name="Borodovsky M."/>
            <person name="Worthington M."/>
        </authorList>
    </citation>
    <scope>NUCLEOTIDE SEQUENCE [LARGE SCALE GENOMIC DNA]</scope>
    <source>
        <strain evidence="1">PI 553951</strain>
    </source>
</reference>
<gene>
    <name evidence="1" type="ORF">M0R45_016358</name>
</gene>
<proteinExistence type="predicted"/>
<comment type="caution">
    <text evidence="1">The sequence shown here is derived from an EMBL/GenBank/DDBJ whole genome shotgun (WGS) entry which is preliminary data.</text>
</comment>
<dbReference type="AlphaFoldDB" id="A0AAW1XSV3"/>
<protein>
    <submittedName>
        <fullName evidence="1">Uncharacterized protein</fullName>
    </submittedName>
</protein>
<evidence type="ECO:0000313" key="1">
    <source>
        <dbReference type="EMBL" id="KAK9939669.1"/>
    </source>
</evidence>
<dbReference type="EMBL" id="JBEDUW010000003">
    <property type="protein sequence ID" value="KAK9939669.1"/>
    <property type="molecule type" value="Genomic_DNA"/>
</dbReference>
<name>A0AAW1XSV3_RUBAR</name>
<dbReference type="Proteomes" id="UP001457282">
    <property type="component" value="Unassembled WGS sequence"/>
</dbReference>